<dbReference type="EMBL" id="CADEBC010000135">
    <property type="protein sequence ID" value="CAB3223397.1"/>
    <property type="molecule type" value="Genomic_DNA"/>
</dbReference>
<evidence type="ECO:0000313" key="5">
    <source>
        <dbReference type="Proteomes" id="UP000494256"/>
    </source>
</evidence>
<dbReference type="AlphaFoldDB" id="A0A8S0YZ57"/>
<organism evidence="2 4">
    <name type="scientific">Arctia plantaginis</name>
    <name type="common">Wood tiger moth</name>
    <name type="synonym">Phalaena plantaginis</name>
    <dbReference type="NCBI Taxonomy" id="874455"/>
    <lineage>
        <taxon>Eukaryota</taxon>
        <taxon>Metazoa</taxon>
        <taxon>Ecdysozoa</taxon>
        <taxon>Arthropoda</taxon>
        <taxon>Hexapoda</taxon>
        <taxon>Insecta</taxon>
        <taxon>Pterygota</taxon>
        <taxon>Neoptera</taxon>
        <taxon>Endopterygota</taxon>
        <taxon>Lepidoptera</taxon>
        <taxon>Glossata</taxon>
        <taxon>Ditrysia</taxon>
        <taxon>Noctuoidea</taxon>
        <taxon>Erebidae</taxon>
        <taxon>Arctiinae</taxon>
        <taxon>Arctia</taxon>
    </lineage>
</organism>
<evidence type="ECO:0000313" key="4">
    <source>
        <dbReference type="Proteomes" id="UP000494106"/>
    </source>
</evidence>
<comment type="caution">
    <text evidence="2">The sequence shown here is derived from an EMBL/GenBank/DDBJ whole genome shotgun (WGS) entry which is preliminary data.</text>
</comment>
<gene>
    <name evidence="3" type="ORF">APLA_LOCUS12177</name>
    <name evidence="2" type="ORF">APLA_LOCUS1613</name>
</gene>
<dbReference type="EMBL" id="CADEBD010000337">
    <property type="protein sequence ID" value="CAB3247881.1"/>
    <property type="molecule type" value="Genomic_DNA"/>
</dbReference>
<protein>
    <submittedName>
        <fullName evidence="2">Uncharacterized protein</fullName>
    </submittedName>
</protein>
<reference evidence="4 5" key="1">
    <citation type="submission" date="2020-04" db="EMBL/GenBank/DDBJ databases">
        <authorList>
            <person name="Wallbank WR R."/>
            <person name="Pardo Diaz C."/>
            <person name="Kozak K."/>
            <person name="Martin S."/>
            <person name="Jiggins C."/>
            <person name="Moest M."/>
            <person name="Warren A I."/>
            <person name="Byers J.R.P. K."/>
            <person name="Montejo-Kovacevich G."/>
            <person name="Yen C E."/>
        </authorList>
    </citation>
    <scope>NUCLEOTIDE SEQUENCE [LARGE SCALE GENOMIC DNA]</scope>
</reference>
<evidence type="ECO:0000313" key="2">
    <source>
        <dbReference type="EMBL" id="CAB3223397.1"/>
    </source>
</evidence>
<feature type="compositionally biased region" description="Polar residues" evidence="1">
    <location>
        <begin position="11"/>
        <end position="24"/>
    </location>
</feature>
<dbReference type="Proteomes" id="UP000494106">
    <property type="component" value="Unassembled WGS sequence"/>
</dbReference>
<evidence type="ECO:0000256" key="1">
    <source>
        <dbReference type="SAM" id="MobiDB-lite"/>
    </source>
</evidence>
<feature type="compositionally biased region" description="Basic and acidic residues" evidence="1">
    <location>
        <begin position="1"/>
        <end position="10"/>
    </location>
</feature>
<dbReference type="Proteomes" id="UP000494256">
    <property type="component" value="Unassembled WGS sequence"/>
</dbReference>
<sequence length="124" mass="13611">MSYKSRRESNGRGSVLQNVASGSSVPAARYLRRSRPETVMRRVPRKGLENGRRARPPAFNGVAAYGGQGLPGVFRQACNRHTWYGTPYGLKVMAHRHCTVTAQLHHGAFSNFRVPLAASALTTC</sequence>
<keyword evidence="4" id="KW-1185">Reference proteome</keyword>
<accession>A0A8S0YZ57</accession>
<name>A0A8S0YZ57_ARCPL</name>
<proteinExistence type="predicted"/>
<evidence type="ECO:0000313" key="3">
    <source>
        <dbReference type="EMBL" id="CAB3247881.1"/>
    </source>
</evidence>
<feature type="region of interest" description="Disordered" evidence="1">
    <location>
        <begin position="1"/>
        <end position="28"/>
    </location>
</feature>